<accession>A0A6A6J6V3</accession>
<reference evidence="2" key="1">
    <citation type="journal article" date="2020" name="Stud. Mycol.">
        <title>101 Dothideomycetes genomes: a test case for predicting lifestyles and emergence of pathogens.</title>
        <authorList>
            <person name="Haridas S."/>
            <person name="Albert R."/>
            <person name="Binder M."/>
            <person name="Bloem J."/>
            <person name="Labutti K."/>
            <person name="Salamov A."/>
            <person name="Andreopoulos B."/>
            <person name="Baker S."/>
            <person name="Barry K."/>
            <person name="Bills G."/>
            <person name="Bluhm B."/>
            <person name="Cannon C."/>
            <person name="Castanera R."/>
            <person name="Culley D."/>
            <person name="Daum C."/>
            <person name="Ezra D."/>
            <person name="Gonzalez J."/>
            <person name="Henrissat B."/>
            <person name="Kuo A."/>
            <person name="Liang C."/>
            <person name="Lipzen A."/>
            <person name="Lutzoni F."/>
            <person name="Magnuson J."/>
            <person name="Mondo S."/>
            <person name="Nolan M."/>
            <person name="Ohm R."/>
            <person name="Pangilinan J."/>
            <person name="Park H.-J."/>
            <person name="Ramirez L."/>
            <person name="Alfaro M."/>
            <person name="Sun H."/>
            <person name="Tritt A."/>
            <person name="Yoshinaga Y."/>
            <person name="Zwiers L.-H."/>
            <person name="Turgeon B."/>
            <person name="Goodwin S."/>
            <person name="Spatafora J."/>
            <person name="Crous P."/>
            <person name="Grigoriev I."/>
        </authorList>
    </citation>
    <scope>NUCLEOTIDE SEQUENCE</scope>
    <source>
        <strain evidence="2">CBS 379.55</strain>
    </source>
</reference>
<dbReference type="Proteomes" id="UP000800097">
    <property type="component" value="Unassembled WGS sequence"/>
</dbReference>
<dbReference type="RefSeq" id="XP_033649486.1">
    <property type="nucleotide sequence ID" value="XM_033794022.1"/>
</dbReference>
<dbReference type="GeneID" id="54547197"/>
<feature type="compositionally biased region" description="Polar residues" evidence="1">
    <location>
        <begin position="84"/>
        <end position="99"/>
    </location>
</feature>
<keyword evidence="3" id="KW-1185">Reference proteome</keyword>
<organism evidence="2 3">
    <name type="scientific">Westerdykella ornata</name>
    <dbReference type="NCBI Taxonomy" id="318751"/>
    <lineage>
        <taxon>Eukaryota</taxon>
        <taxon>Fungi</taxon>
        <taxon>Dikarya</taxon>
        <taxon>Ascomycota</taxon>
        <taxon>Pezizomycotina</taxon>
        <taxon>Dothideomycetes</taxon>
        <taxon>Pleosporomycetidae</taxon>
        <taxon>Pleosporales</taxon>
        <taxon>Sporormiaceae</taxon>
        <taxon>Westerdykella</taxon>
    </lineage>
</organism>
<gene>
    <name evidence="2" type="ORF">EI97DRAFT_237670</name>
</gene>
<feature type="region of interest" description="Disordered" evidence="1">
    <location>
        <begin position="73"/>
        <end position="193"/>
    </location>
</feature>
<proteinExistence type="predicted"/>
<dbReference type="EMBL" id="ML986529">
    <property type="protein sequence ID" value="KAF2271947.1"/>
    <property type="molecule type" value="Genomic_DNA"/>
</dbReference>
<evidence type="ECO:0000313" key="3">
    <source>
        <dbReference type="Proteomes" id="UP000800097"/>
    </source>
</evidence>
<evidence type="ECO:0000256" key="1">
    <source>
        <dbReference type="SAM" id="MobiDB-lite"/>
    </source>
</evidence>
<protein>
    <submittedName>
        <fullName evidence="2">Uncharacterized protein</fullName>
    </submittedName>
</protein>
<sequence>MYQQRLCPSAGAIIRPSSFQAASLHRGSPRFFHISPQRCEENNSTAGSVPATEQRQTRLTRNRAVVGQVLNMQSRQAQRPGLRTSGQQQNGQAGNTSGTPGRLLIRRVDPTPDGSQSRSPPRGTMVRAPAQLRLTRRAPGQNAAGPNLGGRGRPQGAPNRSRAQRPGEAGPAKRAKSAVKASSGPRTEMKEEDMLSDGMVKQLLRLQRKEWDPVTYEPKYTHGSPAALGLLEAGKKLFEGEKPVVKKPGKLERRIGIIGMHGA</sequence>
<dbReference type="OrthoDB" id="3797824at2759"/>
<name>A0A6A6J6V3_WESOR</name>
<dbReference type="AlphaFoldDB" id="A0A6A6J6V3"/>
<evidence type="ECO:0000313" key="2">
    <source>
        <dbReference type="EMBL" id="KAF2271947.1"/>
    </source>
</evidence>